<comment type="similarity">
    <text evidence="1 6">Belongs to the FMO family.</text>
</comment>
<dbReference type="InterPro" id="IPR020946">
    <property type="entry name" value="Flavin_mOase-like"/>
</dbReference>
<dbReference type="Gene3D" id="3.50.50.60">
    <property type="entry name" value="FAD/NAD(P)-binding domain"/>
    <property type="match status" value="2"/>
</dbReference>
<evidence type="ECO:0000313" key="8">
    <source>
        <dbReference type="Proteomes" id="UP001164746"/>
    </source>
</evidence>
<dbReference type="InterPro" id="IPR036188">
    <property type="entry name" value="FAD/NAD-bd_sf"/>
</dbReference>
<keyword evidence="8" id="KW-1185">Reference proteome</keyword>
<dbReference type="EC" id="1.-.-.-" evidence="6"/>
<keyword evidence="4" id="KW-0521">NADP</keyword>
<keyword evidence="2 6" id="KW-0285">Flavoprotein</keyword>
<dbReference type="PRINTS" id="PR00370">
    <property type="entry name" value="FMOXYGENASE"/>
</dbReference>
<keyword evidence="3 6" id="KW-0274">FAD</keyword>
<reference evidence="7" key="1">
    <citation type="submission" date="2022-11" db="EMBL/GenBank/DDBJ databases">
        <title>Centuries of genome instability and evolution in soft-shell clam transmissible cancer (bioRxiv).</title>
        <authorList>
            <person name="Hart S.F.M."/>
            <person name="Yonemitsu M.A."/>
            <person name="Giersch R.M."/>
            <person name="Beal B.F."/>
            <person name="Arriagada G."/>
            <person name="Davis B.W."/>
            <person name="Ostrander E.A."/>
            <person name="Goff S.P."/>
            <person name="Metzger M.J."/>
        </authorList>
    </citation>
    <scope>NUCLEOTIDE SEQUENCE</scope>
    <source>
        <strain evidence="7">MELC-2E11</strain>
        <tissue evidence="7">Siphon/mantle</tissue>
    </source>
</reference>
<organism evidence="7 8">
    <name type="scientific">Mya arenaria</name>
    <name type="common">Soft-shell clam</name>
    <dbReference type="NCBI Taxonomy" id="6604"/>
    <lineage>
        <taxon>Eukaryota</taxon>
        <taxon>Metazoa</taxon>
        <taxon>Spiralia</taxon>
        <taxon>Lophotrochozoa</taxon>
        <taxon>Mollusca</taxon>
        <taxon>Bivalvia</taxon>
        <taxon>Autobranchia</taxon>
        <taxon>Heteroconchia</taxon>
        <taxon>Euheterodonta</taxon>
        <taxon>Imparidentia</taxon>
        <taxon>Neoheterodontei</taxon>
        <taxon>Myida</taxon>
        <taxon>Myoidea</taxon>
        <taxon>Myidae</taxon>
        <taxon>Mya</taxon>
    </lineage>
</organism>
<evidence type="ECO:0000256" key="6">
    <source>
        <dbReference type="RuleBase" id="RU361177"/>
    </source>
</evidence>
<evidence type="ECO:0000256" key="1">
    <source>
        <dbReference type="ARBA" id="ARBA00009183"/>
    </source>
</evidence>
<evidence type="ECO:0000313" key="7">
    <source>
        <dbReference type="EMBL" id="WAR13563.1"/>
    </source>
</evidence>
<dbReference type="PANTHER" id="PTHR23023">
    <property type="entry name" value="DIMETHYLANILINE MONOOXYGENASE"/>
    <property type="match status" value="1"/>
</dbReference>
<dbReference type="InterPro" id="IPR050346">
    <property type="entry name" value="FMO-like"/>
</dbReference>
<evidence type="ECO:0000256" key="5">
    <source>
        <dbReference type="ARBA" id="ARBA00023002"/>
    </source>
</evidence>
<evidence type="ECO:0000256" key="3">
    <source>
        <dbReference type="ARBA" id="ARBA00022827"/>
    </source>
</evidence>
<dbReference type="Pfam" id="PF00743">
    <property type="entry name" value="FMO-like"/>
    <property type="match status" value="2"/>
</dbReference>
<keyword evidence="5 6" id="KW-0560">Oxidoreductase</keyword>
<proteinExistence type="inferred from homology"/>
<gene>
    <name evidence="7" type="ORF">MAR_027743</name>
</gene>
<sequence length="453" mass="51844">MSERKRVCIIGAGPCGMAALCHFSQAASDVRPEVVCYEKQATWGGLWNFTWLTGTDEFGEPCHGGQYKHLWSNGPKECLEFPDYTFNDHFQCPIPSFPPRDALRDYLEGRWTNGDEDLRKYIKFTTVVRSVVYNDASQNFTVVSTDLQAGVSSTEVFSHVIVAVGIFNVPNKPYFDGIEKFEGRIMHSHDFRDAKEFKGQRLLVVGASYSAEDLALQCLKFGAKSVICTWRTKPMSFKWPIGIEERPLLQQLDNNMAYFKDGSSAEVDVIILCTGYRYAFPFLEDRLRLQSRLTMYPDNMYKATLWLGGGGGRLFYLGVEDQYFTFTMFETEALWCCRYIMGTISGEPKSEAEMRADADKWVSRRNGLKSPNDDIDFQADFIADMSSAVGYNPEEQKVADMLHKWKRDKVVDIVSYRAQSFRSVFSGIEAPLLKHRWWKVFDDSKDAFLKNTE</sequence>
<dbReference type="SUPFAM" id="SSF51905">
    <property type="entry name" value="FAD/NAD(P)-binding domain"/>
    <property type="match status" value="2"/>
</dbReference>
<keyword evidence="6" id="KW-0503">Monooxygenase</keyword>
<accession>A0ABY7EUD6</accession>
<name>A0ABY7EUD6_MYAAR</name>
<evidence type="ECO:0000256" key="4">
    <source>
        <dbReference type="ARBA" id="ARBA00022857"/>
    </source>
</evidence>
<comment type="cofactor">
    <cofactor evidence="6">
        <name>FAD</name>
        <dbReference type="ChEBI" id="CHEBI:57692"/>
    </cofactor>
</comment>
<dbReference type="Proteomes" id="UP001164746">
    <property type="component" value="Chromosome 8"/>
</dbReference>
<protein>
    <recommendedName>
        <fullName evidence="6">Flavin-containing monooxygenase</fullName>
        <ecNumber evidence="6">1.-.-.-</ecNumber>
    </recommendedName>
</protein>
<dbReference type="InterPro" id="IPR000960">
    <property type="entry name" value="Flavin_mOase"/>
</dbReference>
<evidence type="ECO:0000256" key="2">
    <source>
        <dbReference type="ARBA" id="ARBA00022630"/>
    </source>
</evidence>
<dbReference type="EMBL" id="CP111019">
    <property type="protein sequence ID" value="WAR13563.1"/>
    <property type="molecule type" value="Genomic_DNA"/>
</dbReference>